<evidence type="ECO:0008006" key="3">
    <source>
        <dbReference type="Google" id="ProtNLM"/>
    </source>
</evidence>
<accession>A0ABZ1XSE7</accession>
<keyword evidence="2" id="KW-1185">Reference proteome</keyword>
<protein>
    <recommendedName>
        <fullName evidence="3">Lipoprotein</fullName>
    </recommendedName>
</protein>
<evidence type="ECO:0000313" key="2">
    <source>
        <dbReference type="Proteomes" id="UP001432060"/>
    </source>
</evidence>
<name>A0ABZ1XSE7_9ACTN</name>
<dbReference type="Proteomes" id="UP001432060">
    <property type="component" value="Chromosome"/>
</dbReference>
<evidence type="ECO:0000313" key="1">
    <source>
        <dbReference type="EMBL" id="WUT86500.1"/>
    </source>
</evidence>
<sequence length="219" mass="23027">MIRMGTTPAPRRSRAAIGAIVLGCTVLAGAGTAAALTVPAALHKIAAGTPYPTADPDAAAERLQEYSRQAYTALGLPEPTAIALNSLDSGPCYSHGFMQIDKTEPGVVSVRHSWGVARVPQVTADAALDRLEARLVARGWTRTSDDDRSGPGWSELGFRYEDPHGGDQLDAHWNSSGGGLYADAYAPCATIPVSNPARADAHLTWTPHAPFSATSRPRS</sequence>
<gene>
    <name evidence="1" type="ORF">OG515_32030</name>
</gene>
<dbReference type="EMBL" id="CP109019">
    <property type="protein sequence ID" value="WUT86500.1"/>
    <property type="molecule type" value="Genomic_DNA"/>
</dbReference>
<reference evidence="1" key="1">
    <citation type="submission" date="2022-10" db="EMBL/GenBank/DDBJ databases">
        <title>The complete genomes of actinobacterial strains from the NBC collection.</title>
        <authorList>
            <person name="Joergensen T.S."/>
            <person name="Alvarez Arevalo M."/>
            <person name="Sterndorff E.B."/>
            <person name="Faurdal D."/>
            <person name="Vuksanovic O."/>
            <person name="Mourched A.-S."/>
            <person name="Charusanti P."/>
            <person name="Shaw S."/>
            <person name="Blin K."/>
            <person name="Weber T."/>
        </authorList>
    </citation>
    <scope>NUCLEOTIDE SEQUENCE</scope>
    <source>
        <strain evidence="1">NBC_00668</strain>
    </source>
</reference>
<dbReference type="RefSeq" id="WP_329402882.1">
    <property type="nucleotide sequence ID" value="NZ_CP109019.1"/>
</dbReference>
<proteinExistence type="predicted"/>
<organism evidence="1 2">
    <name type="scientific">Streptomyces melanogenes</name>
    <dbReference type="NCBI Taxonomy" id="67326"/>
    <lineage>
        <taxon>Bacteria</taxon>
        <taxon>Bacillati</taxon>
        <taxon>Actinomycetota</taxon>
        <taxon>Actinomycetes</taxon>
        <taxon>Kitasatosporales</taxon>
        <taxon>Streptomycetaceae</taxon>
        <taxon>Streptomyces</taxon>
    </lineage>
</organism>